<feature type="transmembrane region" description="Helical" evidence="1">
    <location>
        <begin position="230"/>
        <end position="252"/>
    </location>
</feature>
<keyword evidence="1" id="KW-0812">Transmembrane</keyword>
<keyword evidence="3" id="KW-1185">Reference proteome</keyword>
<keyword evidence="1" id="KW-1133">Transmembrane helix</keyword>
<protein>
    <submittedName>
        <fullName evidence="2">Uncharacterized protein</fullName>
    </submittedName>
</protein>
<dbReference type="EMBL" id="JACHBX010000002">
    <property type="protein sequence ID" value="MBB6134592.1"/>
    <property type="molecule type" value="Genomic_DNA"/>
</dbReference>
<accession>A0A7X0CEX7</accession>
<feature type="transmembrane region" description="Helical" evidence="1">
    <location>
        <begin position="162"/>
        <end position="184"/>
    </location>
</feature>
<proteinExistence type="predicted"/>
<dbReference type="RefSeq" id="WP_183555214.1">
    <property type="nucleotide sequence ID" value="NZ_JACHBX010000002.1"/>
</dbReference>
<sequence length="286" mass="30494">MFSSAVLEVVIGLAFCYASLALTVTTLQEALSAMFRLRAGMLRACLQRMLHDPAFTGIARALYAHPLISTRTDLTDPHAPQHPGPSYIEPANFAIALIDAIRGGGAALDSAIAAVPDPQLRRTLNTLYVQTGGDVQRFQAALGGWFDSTMARLSGAYKRRQLLVSFLLALLLAILLNIDSIHLFQTLWRQPALAAGVHAVPAALDAKLVNDLATLPIGWASFPPVLDGAFALQVTGWLITASTTLFGAPFWFDILQRAINLRSTGAKPAPVEVGQAMAHHAGPAAP</sequence>
<evidence type="ECO:0000313" key="2">
    <source>
        <dbReference type="EMBL" id="MBB6134592.1"/>
    </source>
</evidence>
<dbReference type="AlphaFoldDB" id="A0A7X0CEX7"/>
<evidence type="ECO:0000256" key="1">
    <source>
        <dbReference type="SAM" id="Phobius"/>
    </source>
</evidence>
<name>A0A7X0CEX7_9BURK</name>
<gene>
    <name evidence="2" type="ORF">HD842_002734</name>
</gene>
<evidence type="ECO:0000313" key="3">
    <source>
        <dbReference type="Proteomes" id="UP000540787"/>
    </source>
</evidence>
<comment type="caution">
    <text evidence="2">The sequence shown here is derived from an EMBL/GenBank/DDBJ whole genome shotgun (WGS) entry which is preliminary data.</text>
</comment>
<keyword evidence="1" id="KW-0472">Membrane</keyword>
<reference evidence="2 3" key="1">
    <citation type="submission" date="2020-08" db="EMBL/GenBank/DDBJ databases">
        <title>The Agave Microbiome: Exploring the role of microbial communities in plant adaptations to desert environments.</title>
        <authorList>
            <person name="Partida-Martinez L.P."/>
        </authorList>
    </citation>
    <scope>NUCLEOTIDE SEQUENCE [LARGE SCALE GENOMIC DNA]</scope>
    <source>
        <strain evidence="2 3">AT3.2</strain>
    </source>
</reference>
<organism evidence="2 3">
    <name type="scientific">Massilia aurea</name>
    <dbReference type="NCBI Taxonomy" id="373040"/>
    <lineage>
        <taxon>Bacteria</taxon>
        <taxon>Pseudomonadati</taxon>
        <taxon>Pseudomonadota</taxon>
        <taxon>Betaproteobacteria</taxon>
        <taxon>Burkholderiales</taxon>
        <taxon>Oxalobacteraceae</taxon>
        <taxon>Telluria group</taxon>
        <taxon>Massilia</taxon>
    </lineage>
</organism>
<dbReference type="Proteomes" id="UP000540787">
    <property type="component" value="Unassembled WGS sequence"/>
</dbReference>
<feature type="transmembrane region" description="Helical" evidence="1">
    <location>
        <begin position="6"/>
        <end position="27"/>
    </location>
</feature>